<dbReference type="Proteomes" id="UP001064489">
    <property type="component" value="Chromosome 10"/>
</dbReference>
<reference evidence="1" key="2">
    <citation type="submission" date="2023-02" db="EMBL/GenBank/DDBJ databases">
        <authorList>
            <person name="Swenson N.G."/>
            <person name="Wegrzyn J.L."/>
            <person name="Mcevoy S.L."/>
        </authorList>
    </citation>
    <scope>NUCLEOTIDE SEQUENCE</scope>
    <source>
        <strain evidence="1">91603</strain>
        <tissue evidence="1">Leaf</tissue>
    </source>
</reference>
<gene>
    <name evidence="1" type="ORF">LWI28_025939</name>
</gene>
<keyword evidence="2" id="KW-1185">Reference proteome</keyword>
<proteinExistence type="predicted"/>
<sequence length="71" mass="7677">MDAFSSELTATSRRCLTAVDCSVVCSRQVFVHDMGCCSSCCWVGKVGVEWLASEKTKVVGTFPPKIEKGVD</sequence>
<dbReference type="AlphaFoldDB" id="A0AAD5NMC0"/>
<protein>
    <submittedName>
        <fullName evidence="1">Uncharacterized protein</fullName>
    </submittedName>
</protein>
<reference evidence="1" key="1">
    <citation type="journal article" date="2022" name="Plant J.">
        <title>Strategies of tolerance reflected in two North American maple genomes.</title>
        <authorList>
            <person name="McEvoy S.L."/>
            <person name="Sezen U.U."/>
            <person name="Trouern-Trend A."/>
            <person name="McMahon S.M."/>
            <person name="Schaberg P.G."/>
            <person name="Yang J."/>
            <person name="Wegrzyn J.L."/>
            <person name="Swenson N.G."/>
        </authorList>
    </citation>
    <scope>NUCLEOTIDE SEQUENCE</scope>
    <source>
        <strain evidence="1">91603</strain>
    </source>
</reference>
<organism evidence="1 2">
    <name type="scientific">Acer negundo</name>
    <name type="common">Box elder</name>
    <dbReference type="NCBI Taxonomy" id="4023"/>
    <lineage>
        <taxon>Eukaryota</taxon>
        <taxon>Viridiplantae</taxon>
        <taxon>Streptophyta</taxon>
        <taxon>Embryophyta</taxon>
        <taxon>Tracheophyta</taxon>
        <taxon>Spermatophyta</taxon>
        <taxon>Magnoliopsida</taxon>
        <taxon>eudicotyledons</taxon>
        <taxon>Gunneridae</taxon>
        <taxon>Pentapetalae</taxon>
        <taxon>rosids</taxon>
        <taxon>malvids</taxon>
        <taxon>Sapindales</taxon>
        <taxon>Sapindaceae</taxon>
        <taxon>Hippocastanoideae</taxon>
        <taxon>Acereae</taxon>
        <taxon>Acer</taxon>
    </lineage>
</organism>
<accession>A0AAD5NMC0</accession>
<comment type="caution">
    <text evidence="1">The sequence shown here is derived from an EMBL/GenBank/DDBJ whole genome shotgun (WGS) entry which is preliminary data.</text>
</comment>
<evidence type="ECO:0000313" key="1">
    <source>
        <dbReference type="EMBL" id="KAI9166082.1"/>
    </source>
</evidence>
<name>A0AAD5NMC0_ACENE</name>
<dbReference type="EMBL" id="JAJSOW010000105">
    <property type="protein sequence ID" value="KAI9166082.1"/>
    <property type="molecule type" value="Genomic_DNA"/>
</dbReference>
<evidence type="ECO:0000313" key="2">
    <source>
        <dbReference type="Proteomes" id="UP001064489"/>
    </source>
</evidence>